<dbReference type="InterPro" id="IPR011010">
    <property type="entry name" value="DNA_brk_join_enz"/>
</dbReference>
<dbReference type="PANTHER" id="PTHR30629">
    <property type="entry name" value="PROPHAGE INTEGRASE"/>
    <property type="match status" value="1"/>
</dbReference>
<name>A0A378I5K3_9GAMM</name>
<dbReference type="Gene3D" id="1.10.150.130">
    <property type="match status" value="1"/>
</dbReference>
<dbReference type="GO" id="GO:0003677">
    <property type="term" value="F:DNA binding"/>
    <property type="evidence" value="ECO:0007669"/>
    <property type="project" value="UniProtKB-KW"/>
</dbReference>
<dbReference type="AlphaFoldDB" id="A0A378I5K3"/>
<gene>
    <name evidence="7" type="primary">intA</name>
    <name evidence="6" type="ORF">Lbir_0924</name>
    <name evidence="7" type="ORF">NCTC12437_00243</name>
</gene>
<keyword evidence="3" id="KW-0238">DNA-binding</keyword>
<feature type="domain" description="Tyr recombinase" evidence="5">
    <location>
        <begin position="203"/>
        <end position="386"/>
    </location>
</feature>
<evidence type="ECO:0000256" key="2">
    <source>
        <dbReference type="ARBA" id="ARBA00022908"/>
    </source>
</evidence>
<dbReference type="CDD" id="cd00801">
    <property type="entry name" value="INT_P4_C"/>
    <property type="match status" value="1"/>
</dbReference>
<keyword evidence="4" id="KW-0233">DNA recombination</keyword>
<dbReference type="Gene3D" id="3.30.160.390">
    <property type="entry name" value="Integrase, DNA-binding domain"/>
    <property type="match status" value="1"/>
</dbReference>
<dbReference type="InterPro" id="IPR025166">
    <property type="entry name" value="Integrase_DNA_bind_dom"/>
</dbReference>
<evidence type="ECO:0000313" key="7">
    <source>
        <dbReference type="EMBL" id="STX30488.1"/>
    </source>
</evidence>
<dbReference type="InterPro" id="IPR010998">
    <property type="entry name" value="Integrase_recombinase_N"/>
</dbReference>
<dbReference type="Pfam" id="PF22022">
    <property type="entry name" value="Phage_int_M"/>
    <property type="match status" value="1"/>
</dbReference>
<dbReference type="STRING" id="28083.Lbir_0924"/>
<evidence type="ECO:0000259" key="5">
    <source>
        <dbReference type="PROSITE" id="PS51898"/>
    </source>
</evidence>
<keyword evidence="8" id="KW-1185">Reference proteome</keyword>
<evidence type="ECO:0000256" key="1">
    <source>
        <dbReference type="ARBA" id="ARBA00008857"/>
    </source>
</evidence>
<dbReference type="InterPro" id="IPR038488">
    <property type="entry name" value="Integrase_DNA-bd_sf"/>
</dbReference>
<dbReference type="GO" id="GO:0006310">
    <property type="term" value="P:DNA recombination"/>
    <property type="evidence" value="ECO:0007669"/>
    <property type="project" value="UniProtKB-KW"/>
</dbReference>
<evidence type="ECO:0000256" key="4">
    <source>
        <dbReference type="ARBA" id="ARBA00023172"/>
    </source>
</evidence>
<dbReference type="Proteomes" id="UP000255066">
    <property type="component" value="Unassembled WGS sequence"/>
</dbReference>
<dbReference type="InterPro" id="IPR002104">
    <property type="entry name" value="Integrase_catalytic"/>
</dbReference>
<accession>A0A378I5K3</accession>
<dbReference type="Gene3D" id="1.10.443.10">
    <property type="entry name" value="Intergrase catalytic core"/>
    <property type="match status" value="1"/>
</dbReference>
<organism evidence="7 9">
    <name type="scientific">Legionella birminghamensis</name>
    <dbReference type="NCBI Taxonomy" id="28083"/>
    <lineage>
        <taxon>Bacteria</taxon>
        <taxon>Pseudomonadati</taxon>
        <taxon>Pseudomonadota</taxon>
        <taxon>Gammaproteobacteria</taxon>
        <taxon>Legionellales</taxon>
        <taxon>Legionellaceae</taxon>
        <taxon>Legionella</taxon>
    </lineage>
</organism>
<dbReference type="Pfam" id="PF13356">
    <property type="entry name" value="Arm-DNA-bind_3"/>
    <property type="match status" value="1"/>
</dbReference>
<dbReference type="PROSITE" id="PS51898">
    <property type="entry name" value="TYR_RECOMBINASE"/>
    <property type="match status" value="1"/>
</dbReference>
<comment type="similarity">
    <text evidence="1">Belongs to the 'phage' integrase family.</text>
</comment>
<dbReference type="InterPro" id="IPR053876">
    <property type="entry name" value="Phage_int_M"/>
</dbReference>
<evidence type="ECO:0000313" key="8">
    <source>
        <dbReference type="Proteomes" id="UP000054735"/>
    </source>
</evidence>
<protein>
    <submittedName>
        <fullName evidence="7">Integrase</fullName>
    </submittedName>
</protein>
<dbReference type="OrthoDB" id="9795573at2"/>
<dbReference type="RefSeq" id="WP_058523026.1">
    <property type="nucleotide sequence ID" value="NZ_CAAAHV010000024.1"/>
</dbReference>
<dbReference type="Pfam" id="PF00589">
    <property type="entry name" value="Phage_integrase"/>
    <property type="match status" value="1"/>
</dbReference>
<dbReference type="InterPro" id="IPR013762">
    <property type="entry name" value="Integrase-like_cat_sf"/>
</dbReference>
<evidence type="ECO:0000313" key="6">
    <source>
        <dbReference type="EMBL" id="KTC73868.1"/>
    </source>
</evidence>
<dbReference type="InterPro" id="IPR050808">
    <property type="entry name" value="Phage_Integrase"/>
</dbReference>
<reference evidence="6 8" key="1">
    <citation type="submission" date="2015-11" db="EMBL/GenBank/DDBJ databases">
        <title>Genomic analysis of 38 Legionella species identifies large and diverse effector repertoires.</title>
        <authorList>
            <person name="Burstein D."/>
            <person name="Amaro F."/>
            <person name="Zusman T."/>
            <person name="Lifshitz Z."/>
            <person name="Cohen O."/>
            <person name="Gilbert J.A."/>
            <person name="Pupko T."/>
            <person name="Shuman H.A."/>
            <person name="Segal G."/>
        </authorList>
    </citation>
    <scope>NUCLEOTIDE SEQUENCE [LARGE SCALE GENOMIC DNA]</scope>
    <source>
        <strain evidence="6 8">CDC#1407-AL-14</strain>
    </source>
</reference>
<dbReference type="GO" id="GO:0015074">
    <property type="term" value="P:DNA integration"/>
    <property type="evidence" value="ECO:0007669"/>
    <property type="project" value="UniProtKB-KW"/>
</dbReference>
<dbReference type="SUPFAM" id="SSF56349">
    <property type="entry name" value="DNA breaking-rejoining enzymes"/>
    <property type="match status" value="1"/>
</dbReference>
<dbReference type="PANTHER" id="PTHR30629:SF2">
    <property type="entry name" value="PROPHAGE INTEGRASE INTS-RELATED"/>
    <property type="match status" value="1"/>
</dbReference>
<dbReference type="Proteomes" id="UP000054735">
    <property type="component" value="Unassembled WGS sequence"/>
</dbReference>
<keyword evidence="2" id="KW-0229">DNA integration</keyword>
<dbReference type="EMBL" id="UGNW01000001">
    <property type="protein sequence ID" value="STX30488.1"/>
    <property type="molecule type" value="Genomic_DNA"/>
</dbReference>
<evidence type="ECO:0000313" key="9">
    <source>
        <dbReference type="Proteomes" id="UP000255066"/>
    </source>
</evidence>
<dbReference type="EMBL" id="LNXT01000012">
    <property type="protein sequence ID" value="KTC73868.1"/>
    <property type="molecule type" value="Genomic_DNA"/>
</dbReference>
<reference evidence="7 9" key="2">
    <citation type="submission" date="2018-06" db="EMBL/GenBank/DDBJ databases">
        <authorList>
            <consortium name="Pathogen Informatics"/>
            <person name="Doyle S."/>
        </authorList>
    </citation>
    <scope>NUCLEOTIDE SEQUENCE [LARGE SCALE GENOMIC DNA]</scope>
    <source>
        <strain evidence="7 9">NCTC12437</strain>
    </source>
</reference>
<evidence type="ECO:0000256" key="3">
    <source>
        <dbReference type="ARBA" id="ARBA00023125"/>
    </source>
</evidence>
<proteinExistence type="inferred from homology"/>
<sequence length="394" mass="45099">MALNHKALMSIALKDKPYKIFDEKGLFILVNPNGSLYWRLRYRFLGKDKTLALGTFPDVSLASARKKRDEARRLLSDDIDPGIHRKVMRNVEIAKSSNSFEMIAREWFAKQTTQWSRVHADKILRLLERDIFPWIGAKPITEIPPTTLLPVLMRIVDRGSIETSHRALSNCNQIFDYAVASGLLQFNTSKTLGKLLPAVKGKHFAAPTDPKRLGILLRMIDGYHGTLIVKCALRLAPLVFVRPGELRHAKWEEIDFETAEWRYLITKTDTQHIVPLSTQALNILQELYPLTRNSEFVFPSLKKGKSRTISDNTLLSALRELGISKEELSIHGFRATARTLLDEVLGVRPDFIEHQLGHAVRDPLGRAYNRTKHLVERKKMMQDWADYLDDLKSL</sequence>